<keyword evidence="5" id="KW-0378">Hydrolase</keyword>
<dbReference type="PANTHER" id="PTHR37311:SF1">
    <property type="entry name" value="2-PHOSPHOSULFOLACTATE PHOSPHATASE-RELATED"/>
    <property type="match status" value="1"/>
</dbReference>
<dbReference type="KEGG" id="mhd:Marky_0918"/>
<evidence type="ECO:0000256" key="7">
    <source>
        <dbReference type="ARBA" id="ARBA00033711"/>
    </source>
</evidence>
<keyword evidence="6" id="KW-0460">Magnesium</keyword>
<dbReference type="GO" id="GO:0000287">
    <property type="term" value="F:magnesium ion binding"/>
    <property type="evidence" value="ECO:0007669"/>
    <property type="project" value="InterPro"/>
</dbReference>
<dbReference type="Pfam" id="PF04029">
    <property type="entry name" value="2-ph_phosp"/>
    <property type="match status" value="1"/>
</dbReference>
<evidence type="ECO:0000256" key="1">
    <source>
        <dbReference type="ARBA" id="ARBA00001946"/>
    </source>
</evidence>
<name>F2NQD7_MARHT</name>
<comment type="catalytic activity">
    <reaction evidence="7">
        <text>(2R)-O-phospho-3-sulfolactate + H2O = (2R)-3-sulfolactate + phosphate</text>
        <dbReference type="Rhea" id="RHEA:23416"/>
        <dbReference type="ChEBI" id="CHEBI:15377"/>
        <dbReference type="ChEBI" id="CHEBI:15597"/>
        <dbReference type="ChEBI" id="CHEBI:43474"/>
        <dbReference type="ChEBI" id="CHEBI:58738"/>
        <dbReference type="EC" id="3.1.3.71"/>
    </reaction>
</comment>
<dbReference type="GO" id="GO:0050545">
    <property type="term" value="F:sulfopyruvate decarboxylase activity"/>
    <property type="evidence" value="ECO:0007669"/>
    <property type="project" value="TreeGrafter"/>
</dbReference>
<dbReference type="EC" id="3.1.3.71" evidence="3"/>
<comment type="cofactor">
    <cofactor evidence="1">
        <name>Mg(2+)</name>
        <dbReference type="ChEBI" id="CHEBI:18420"/>
    </cofactor>
</comment>
<evidence type="ECO:0000256" key="5">
    <source>
        <dbReference type="ARBA" id="ARBA00022801"/>
    </source>
</evidence>
<proteinExistence type="inferred from homology"/>
<dbReference type="PANTHER" id="PTHR37311">
    <property type="entry name" value="2-PHOSPHOSULFOLACTATE PHOSPHATASE-RELATED"/>
    <property type="match status" value="1"/>
</dbReference>
<dbReference type="Proteomes" id="UP000007030">
    <property type="component" value="Chromosome"/>
</dbReference>
<evidence type="ECO:0000256" key="4">
    <source>
        <dbReference type="ARBA" id="ARBA00021948"/>
    </source>
</evidence>
<dbReference type="Gene3D" id="3.90.1560.10">
    <property type="entry name" value="ComB-like"/>
    <property type="match status" value="1"/>
</dbReference>
<dbReference type="HOGENOM" id="CLU_070028_0_0_0"/>
<dbReference type="RefSeq" id="WP_013703714.1">
    <property type="nucleotide sequence ID" value="NC_015387.1"/>
</dbReference>
<comment type="similarity">
    <text evidence="2">Belongs to the ComB family.</text>
</comment>
<evidence type="ECO:0000313" key="8">
    <source>
        <dbReference type="EMBL" id="AEB11664.1"/>
    </source>
</evidence>
<dbReference type="SUPFAM" id="SSF142823">
    <property type="entry name" value="ComB-like"/>
    <property type="match status" value="1"/>
</dbReference>
<organism evidence="8 9">
    <name type="scientific">Marinithermus hydrothermalis (strain DSM 14884 / JCM 11576 / T1)</name>
    <dbReference type="NCBI Taxonomy" id="869210"/>
    <lineage>
        <taxon>Bacteria</taxon>
        <taxon>Thermotogati</taxon>
        <taxon>Deinococcota</taxon>
        <taxon>Deinococci</taxon>
        <taxon>Thermales</taxon>
        <taxon>Thermaceae</taxon>
        <taxon>Marinithermus</taxon>
    </lineage>
</organism>
<dbReference type="STRING" id="869210.Marky_0918"/>
<dbReference type="InterPro" id="IPR036702">
    <property type="entry name" value="ComB-like_sf"/>
</dbReference>
<dbReference type="AlphaFoldDB" id="F2NQD7"/>
<reference evidence="8 9" key="1">
    <citation type="journal article" date="2012" name="Stand. Genomic Sci.">
        <title>Complete genome sequence of the aerobic, heterotroph Marinithermus hydrothermalis type strain (T1(T)) from a deep-sea hydrothermal vent chimney.</title>
        <authorList>
            <person name="Copeland A."/>
            <person name="Gu W."/>
            <person name="Yasawong M."/>
            <person name="Lapidus A."/>
            <person name="Lucas S."/>
            <person name="Deshpande S."/>
            <person name="Pagani I."/>
            <person name="Tapia R."/>
            <person name="Cheng J.F."/>
            <person name="Goodwin L.A."/>
            <person name="Pitluck S."/>
            <person name="Liolios K."/>
            <person name="Ivanova N."/>
            <person name="Mavromatis K."/>
            <person name="Mikhailova N."/>
            <person name="Pati A."/>
            <person name="Chen A."/>
            <person name="Palaniappan K."/>
            <person name="Land M."/>
            <person name="Pan C."/>
            <person name="Brambilla E.M."/>
            <person name="Rohde M."/>
            <person name="Tindall B.J."/>
            <person name="Sikorski J."/>
            <person name="Goker M."/>
            <person name="Detter J.C."/>
            <person name="Bristow J."/>
            <person name="Eisen J.A."/>
            <person name="Markowitz V."/>
            <person name="Hugenholtz P."/>
            <person name="Kyrpides N.C."/>
            <person name="Klenk H.P."/>
            <person name="Woyke T."/>
        </authorList>
    </citation>
    <scope>NUCLEOTIDE SEQUENCE [LARGE SCALE GENOMIC DNA]</scope>
    <source>
        <strain evidence="9">DSM 14884 / JCM 11576 / T1</strain>
    </source>
</reference>
<dbReference type="EMBL" id="CP002630">
    <property type="protein sequence ID" value="AEB11664.1"/>
    <property type="molecule type" value="Genomic_DNA"/>
</dbReference>
<accession>F2NQD7</accession>
<evidence type="ECO:0000313" key="9">
    <source>
        <dbReference type="Proteomes" id="UP000007030"/>
    </source>
</evidence>
<dbReference type="InterPro" id="IPR005238">
    <property type="entry name" value="ComB-like"/>
</dbReference>
<dbReference type="NCBIfam" id="NF010700">
    <property type="entry name" value="PRK14100.1"/>
    <property type="match status" value="1"/>
</dbReference>
<evidence type="ECO:0000256" key="2">
    <source>
        <dbReference type="ARBA" id="ARBA00009997"/>
    </source>
</evidence>
<sequence length="238" mass="24678">MRLRVELAPRAEMTFPDVVIVVDVIRATTTAVAFLEAGARTVHFTASPEAARAFRTRGALVAGEVGGLPPEGFDLGNSPREALAAPVRGREVAMSTTNGTRAAILAAQTARHVLLGSLYNAPAAARLARALAREEVAVLCAGKEGQPGLDDTYTAGVIAELLRAEGPLSPNDGAWIAFATREAYPTPLEALRRSAAAAALERVGLEADVPFCAQIGGSALVPVLKGQALDALAFVPYA</sequence>
<evidence type="ECO:0000256" key="3">
    <source>
        <dbReference type="ARBA" id="ARBA00012953"/>
    </source>
</evidence>
<dbReference type="OrthoDB" id="4913at2"/>
<dbReference type="GO" id="GO:0050532">
    <property type="term" value="F:2-phosphosulfolactate phosphatase activity"/>
    <property type="evidence" value="ECO:0007669"/>
    <property type="project" value="UniProtKB-EC"/>
</dbReference>
<protein>
    <recommendedName>
        <fullName evidence="4">Probable 2-phosphosulfolactate phosphatase</fullName>
        <ecNumber evidence="3">3.1.3.71</ecNumber>
    </recommendedName>
</protein>
<gene>
    <name evidence="8" type="ordered locus">Marky_0918</name>
</gene>
<dbReference type="eggNOG" id="COG2045">
    <property type="taxonomic scope" value="Bacteria"/>
</dbReference>
<evidence type="ECO:0000256" key="6">
    <source>
        <dbReference type="ARBA" id="ARBA00022842"/>
    </source>
</evidence>
<keyword evidence="9" id="KW-1185">Reference proteome</keyword>